<evidence type="ECO:0000256" key="4">
    <source>
        <dbReference type="SAM" id="MobiDB-lite"/>
    </source>
</evidence>
<dbReference type="Proteomes" id="UP001500013">
    <property type="component" value="Unassembled WGS sequence"/>
</dbReference>
<dbReference type="GO" id="GO:0016787">
    <property type="term" value="F:hydrolase activity"/>
    <property type="evidence" value="ECO:0007669"/>
    <property type="project" value="UniProtKB-KW"/>
</dbReference>
<keyword evidence="3 6" id="KW-0378">Hydrolase</keyword>
<proteinExistence type="inferred from homology"/>
<keyword evidence="2" id="KW-0732">Signal</keyword>
<dbReference type="InterPro" id="IPR051601">
    <property type="entry name" value="Serine_prot/Carboxylest_S33"/>
</dbReference>
<evidence type="ECO:0000259" key="5">
    <source>
        <dbReference type="Pfam" id="PF00561"/>
    </source>
</evidence>
<dbReference type="InterPro" id="IPR000073">
    <property type="entry name" value="AB_hydrolase_1"/>
</dbReference>
<dbReference type="Gene3D" id="3.40.50.1820">
    <property type="entry name" value="alpha/beta hydrolase"/>
    <property type="match status" value="1"/>
</dbReference>
<organism evidence="6 7">
    <name type="scientific">Terrabacter lapilli</name>
    <dbReference type="NCBI Taxonomy" id="436231"/>
    <lineage>
        <taxon>Bacteria</taxon>
        <taxon>Bacillati</taxon>
        <taxon>Actinomycetota</taxon>
        <taxon>Actinomycetes</taxon>
        <taxon>Micrococcales</taxon>
        <taxon>Intrasporangiaceae</taxon>
        <taxon>Terrabacter</taxon>
    </lineage>
</organism>
<sequence>MADAKAPGGATTPVTFTGPVDPEPPALRAFYGKAVAWTPCTDDDTFDCGTVRVPVDYEQPGGATTTVALRRLAASGPGSRIGSLFINPGGPGGSGIEFAKAAPDVFDDAVRERYDIVGFDPRGMGQSDPVHCLSDADLDAMYAADPTPDTPAEQAAAHRAPAALNRKCLAQGGPLAARMGTEFVARDLDILRSAVGDERLNYYGVSYGTMIGALYADLFTSRVGLMVLDSAVVTDAIDGGAPSQQEVDASARGRAYDFDDVVDDFATQCGASTSCPLGTSTAAVSRSLVSFLDRLDRRPLPTGIDSLPLLTEGWARTAIASGLREPSSWPGLVDALDAAVNADDGEALASFAMLLTERTEDGTYPATTFGRSHLLVTCSDWPATPWQTAVPSTDVLENHPLWARVEPPATDPCTGWQGVRRNTLLVAAEPATPVLVIGNEDDRTTPIQDTQALSGQISRSRFVTVKAAGHGAYGNDNDCADAVVDGYLAGQRAPENGYVCGS</sequence>
<feature type="domain" description="AB hydrolase-1" evidence="5">
    <location>
        <begin position="84"/>
        <end position="473"/>
    </location>
</feature>
<dbReference type="PANTHER" id="PTHR43248">
    <property type="entry name" value="2-SUCCINYL-6-HYDROXY-2,4-CYCLOHEXADIENE-1-CARBOXYLATE SYNTHASE"/>
    <property type="match status" value="1"/>
</dbReference>
<dbReference type="PANTHER" id="PTHR43248:SF29">
    <property type="entry name" value="TRIPEPTIDYL AMINOPEPTIDASE"/>
    <property type="match status" value="1"/>
</dbReference>
<evidence type="ECO:0000256" key="3">
    <source>
        <dbReference type="ARBA" id="ARBA00022801"/>
    </source>
</evidence>
<evidence type="ECO:0000313" key="6">
    <source>
        <dbReference type="EMBL" id="GAA1992712.1"/>
    </source>
</evidence>
<feature type="region of interest" description="Disordered" evidence="4">
    <location>
        <begin position="1"/>
        <end position="22"/>
    </location>
</feature>
<evidence type="ECO:0000256" key="2">
    <source>
        <dbReference type="ARBA" id="ARBA00022729"/>
    </source>
</evidence>
<dbReference type="InterPro" id="IPR029058">
    <property type="entry name" value="AB_hydrolase_fold"/>
</dbReference>
<dbReference type="SUPFAM" id="SSF53474">
    <property type="entry name" value="alpha/beta-Hydrolases"/>
    <property type="match status" value="1"/>
</dbReference>
<evidence type="ECO:0000256" key="1">
    <source>
        <dbReference type="ARBA" id="ARBA00010088"/>
    </source>
</evidence>
<protein>
    <submittedName>
        <fullName evidence="6">Alpha/beta hydrolase</fullName>
    </submittedName>
</protein>
<comment type="caution">
    <text evidence="6">The sequence shown here is derived from an EMBL/GenBank/DDBJ whole genome shotgun (WGS) entry which is preliminary data.</text>
</comment>
<accession>A0ABN2SUQ0</accession>
<reference evidence="6 7" key="1">
    <citation type="journal article" date="2019" name="Int. J. Syst. Evol. Microbiol.">
        <title>The Global Catalogue of Microorganisms (GCM) 10K type strain sequencing project: providing services to taxonomists for standard genome sequencing and annotation.</title>
        <authorList>
            <consortium name="The Broad Institute Genomics Platform"/>
            <consortium name="The Broad Institute Genome Sequencing Center for Infectious Disease"/>
            <person name="Wu L."/>
            <person name="Ma J."/>
        </authorList>
    </citation>
    <scope>NUCLEOTIDE SEQUENCE [LARGE SCALE GENOMIC DNA]</scope>
    <source>
        <strain evidence="6 7">JCM 15628</strain>
    </source>
</reference>
<dbReference type="EMBL" id="BAAAPU010000011">
    <property type="protein sequence ID" value="GAA1992712.1"/>
    <property type="molecule type" value="Genomic_DNA"/>
</dbReference>
<dbReference type="Pfam" id="PF00561">
    <property type="entry name" value="Abhydrolase_1"/>
    <property type="match status" value="1"/>
</dbReference>
<keyword evidence="7" id="KW-1185">Reference proteome</keyword>
<gene>
    <name evidence="6" type="ORF">GCM10009817_38600</name>
</gene>
<name>A0ABN2SUQ0_9MICO</name>
<comment type="similarity">
    <text evidence="1">Belongs to the peptidase S33 family.</text>
</comment>
<evidence type="ECO:0000313" key="7">
    <source>
        <dbReference type="Proteomes" id="UP001500013"/>
    </source>
</evidence>